<accession>A0A540MTH5</accession>
<evidence type="ECO:0000313" key="2">
    <source>
        <dbReference type="EMBL" id="TQE02089.1"/>
    </source>
</evidence>
<keyword evidence="1" id="KW-0812">Transmembrane</keyword>
<feature type="transmembrane region" description="Helical" evidence="1">
    <location>
        <begin position="47"/>
        <end position="65"/>
    </location>
</feature>
<name>A0A540MTH5_MALBA</name>
<reference evidence="2 3" key="1">
    <citation type="journal article" date="2019" name="G3 (Bethesda)">
        <title>Sequencing of a Wild Apple (Malus baccata) Genome Unravels the Differences Between Cultivated and Wild Apple Species Regarding Disease Resistance and Cold Tolerance.</title>
        <authorList>
            <person name="Chen X."/>
        </authorList>
    </citation>
    <scope>NUCLEOTIDE SEQUENCE [LARGE SCALE GENOMIC DNA]</scope>
    <source>
        <strain evidence="3">cv. Shandingzi</strain>
        <tissue evidence="2">Leaves</tissue>
    </source>
</reference>
<feature type="transmembrane region" description="Helical" evidence="1">
    <location>
        <begin position="12"/>
        <end position="35"/>
    </location>
</feature>
<comment type="caution">
    <text evidence="2">The sequence shown here is derived from an EMBL/GenBank/DDBJ whole genome shotgun (WGS) entry which is preliminary data.</text>
</comment>
<sequence length="164" mass="18319">MRSVNQYLWLNNWYQVIFLANDSIACQAIGILIYSKLGWLVWANIEYSTPLCISGTSFIVLLAALGKTVKTLSCGLTISSSKLNSALVNFNSRKDPRVFEDINKGFTAGCFLVKGFLKRITPLTYWSAPGRKRGAHGGLACCFHYSRHLYLTDACQLCPLTRLQ</sequence>
<dbReference type="EMBL" id="VIEB01000182">
    <property type="protein sequence ID" value="TQE02089.1"/>
    <property type="molecule type" value="Genomic_DNA"/>
</dbReference>
<proteinExistence type="predicted"/>
<keyword evidence="1" id="KW-1133">Transmembrane helix</keyword>
<protein>
    <submittedName>
        <fullName evidence="2">Uncharacterized protein</fullName>
    </submittedName>
</protein>
<keyword evidence="1" id="KW-0472">Membrane</keyword>
<dbReference type="AlphaFoldDB" id="A0A540MTH5"/>
<evidence type="ECO:0000313" key="3">
    <source>
        <dbReference type="Proteomes" id="UP000315295"/>
    </source>
</evidence>
<gene>
    <name evidence="2" type="ORF">C1H46_012275</name>
</gene>
<evidence type="ECO:0000256" key="1">
    <source>
        <dbReference type="SAM" id="Phobius"/>
    </source>
</evidence>
<keyword evidence="3" id="KW-1185">Reference proteome</keyword>
<dbReference type="Proteomes" id="UP000315295">
    <property type="component" value="Unassembled WGS sequence"/>
</dbReference>
<organism evidence="2 3">
    <name type="scientific">Malus baccata</name>
    <name type="common">Siberian crab apple</name>
    <name type="synonym">Pyrus baccata</name>
    <dbReference type="NCBI Taxonomy" id="106549"/>
    <lineage>
        <taxon>Eukaryota</taxon>
        <taxon>Viridiplantae</taxon>
        <taxon>Streptophyta</taxon>
        <taxon>Embryophyta</taxon>
        <taxon>Tracheophyta</taxon>
        <taxon>Spermatophyta</taxon>
        <taxon>Magnoliopsida</taxon>
        <taxon>eudicotyledons</taxon>
        <taxon>Gunneridae</taxon>
        <taxon>Pentapetalae</taxon>
        <taxon>rosids</taxon>
        <taxon>fabids</taxon>
        <taxon>Rosales</taxon>
        <taxon>Rosaceae</taxon>
        <taxon>Amygdaloideae</taxon>
        <taxon>Maleae</taxon>
        <taxon>Malus</taxon>
    </lineage>
</organism>